<evidence type="ECO:0000313" key="1">
    <source>
        <dbReference type="EMBL" id="MFC7612838.1"/>
    </source>
</evidence>
<comment type="caution">
    <text evidence="1">The sequence shown here is derived from an EMBL/GenBank/DDBJ whole genome shotgun (WGS) entry which is preliminary data.</text>
</comment>
<protein>
    <submittedName>
        <fullName evidence="1">Uncharacterized protein</fullName>
    </submittedName>
</protein>
<reference evidence="2" key="1">
    <citation type="journal article" date="2019" name="Int. J. Syst. Evol. Microbiol.">
        <title>The Global Catalogue of Microorganisms (GCM) 10K type strain sequencing project: providing services to taxonomists for standard genome sequencing and annotation.</title>
        <authorList>
            <consortium name="The Broad Institute Genomics Platform"/>
            <consortium name="The Broad Institute Genome Sequencing Center for Infectious Disease"/>
            <person name="Wu L."/>
            <person name="Ma J."/>
        </authorList>
    </citation>
    <scope>NUCLEOTIDE SEQUENCE [LARGE SCALE GENOMIC DNA]</scope>
    <source>
        <strain evidence="2">JCM 17695</strain>
    </source>
</reference>
<proteinExistence type="predicted"/>
<organism evidence="1 2">
    <name type="scientific">Actinokineospora soli</name>
    <dbReference type="NCBI Taxonomy" id="1048753"/>
    <lineage>
        <taxon>Bacteria</taxon>
        <taxon>Bacillati</taxon>
        <taxon>Actinomycetota</taxon>
        <taxon>Actinomycetes</taxon>
        <taxon>Pseudonocardiales</taxon>
        <taxon>Pseudonocardiaceae</taxon>
        <taxon>Actinokineospora</taxon>
    </lineage>
</organism>
<gene>
    <name evidence="1" type="ORF">ACFQV2_03470</name>
</gene>
<name>A0ABW2TJ17_9PSEU</name>
<sequence length="171" mass="18185">MPTWKSAVLALECLGESDPGAGLCLDDLFDLLPERPMAVFTVAEPLPGAQLVERIGELSTVVHDLETRREGRGADRLRLARADAELAHFEHAAALGAWRLRVWTAAADDRECDAVAAMVGGCSDLLAGPCGCGHPASPRARCWTGRCRALPVPTPSRPSCARPDGNCRAFG</sequence>
<evidence type="ECO:0000313" key="2">
    <source>
        <dbReference type="Proteomes" id="UP001596512"/>
    </source>
</evidence>
<keyword evidence="2" id="KW-1185">Reference proteome</keyword>
<accession>A0ABW2TJ17</accession>
<dbReference type="Proteomes" id="UP001596512">
    <property type="component" value="Unassembled WGS sequence"/>
</dbReference>
<dbReference type="EMBL" id="JBHTEY010000004">
    <property type="protein sequence ID" value="MFC7612838.1"/>
    <property type="molecule type" value="Genomic_DNA"/>
</dbReference>